<evidence type="ECO:0000313" key="2">
    <source>
        <dbReference type="EMBL" id="THU83455.1"/>
    </source>
</evidence>
<feature type="compositionally biased region" description="Basic and acidic residues" evidence="1">
    <location>
        <begin position="59"/>
        <end position="86"/>
    </location>
</feature>
<organism evidence="2 3">
    <name type="scientific">Dendrothele bispora (strain CBS 962.96)</name>
    <dbReference type="NCBI Taxonomy" id="1314807"/>
    <lineage>
        <taxon>Eukaryota</taxon>
        <taxon>Fungi</taxon>
        <taxon>Dikarya</taxon>
        <taxon>Basidiomycota</taxon>
        <taxon>Agaricomycotina</taxon>
        <taxon>Agaricomycetes</taxon>
        <taxon>Agaricomycetidae</taxon>
        <taxon>Agaricales</taxon>
        <taxon>Agaricales incertae sedis</taxon>
        <taxon>Dendrothele</taxon>
    </lineage>
</organism>
<keyword evidence="3" id="KW-1185">Reference proteome</keyword>
<feature type="compositionally biased region" description="Basic and acidic residues" evidence="1">
    <location>
        <begin position="153"/>
        <end position="169"/>
    </location>
</feature>
<dbReference type="EMBL" id="ML179662">
    <property type="protein sequence ID" value="THU83455.1"/>
    <property type="molecule type" value="Genomic_DNA"/>
</dbReference>
<sequence>MTTRATQNWKCGHTADVLGILLRHLENLAAPSGRRRRFFFHGGHSLRFHRSFRTEESGFGYEKAKENDRTGDKTRNSDVEREEIYIRGDYPTKPNKPASESQSETKAKENNFPLDTAVDSNGSTTPSRLDDEFNNIPANDETENLPRLQVNSEENKNDQRYPNYKRGDDPAGLFDEEITEMQKSEDEVQRALVKMEADRLLPYLPTSPKFDDSDREQEHVKAKETSGRTIRQGKSRNEQCYTFCPCKSFFIEEQQDQVGSTPSGPSRSRTSMMNTDQVQSMVAAAADDTTEEVRFKVFTEGPGGKADMAELMTRLVLILNGHSLRSSPTVSKKTIRLLRITSNFKRATLWVKGVNISILERI</sequence>
<evidence type="ECO:0000256" key="1">
    <source>
        <dbReference type="SAM" id="MobiDB-lite"/>
    </source>
</evidence>
<accession>A0A4V4HCH9</accession>
<gene>
    <name evidence="2" type="ORF">K435DRAFT_807510</name>
</gene>
<proteinExistence type="predicted"/>
<name>A0A4V4HCH9_DENBC</name>
<feature type="compositionally biased region" description="Basic and acidic residues" evidence="1">
    <location>
        <begin position="209"/>
        <end position="226"/>
    </location>
</feature>
<feature type="compositionally biased region" description="Polar residues" evidence="1">
    <location>
        <begin position="118"/>
        <end position="127"/>
    </location>
</feature>
<dbReference type="AlphaFoldDB" id="A0A4V4HCH9"/>
<protein>
    <submittedName>
        <fullName evidence="2">Uncharacterized protein</fullName>
    </submittedName>
</protein>
<evidence type="ECO:0000313" key="3">
    <source>
        <dbReference type="Proteomes" id="UP000297245"/>
    </source>
</evidence>
<dbReference type="Proteomes" id="UP000297245">
    <property type="component" value="Unassembled WGS sequence"/>
</dbReference>
<feature type="region of interest" description="Disordered" evidence="1">
    <location>
        <begin position="204"/>
        <end position="232"/>
    </location>
</feature>
<reference evidence="2 3" key="1">
    <citation type="journal article" date="2019" name="Nat. Ecol. Evol.">
        <title>Megaphylogeny resolves global patterns of mushroom evolution.</title>
        <authorList>
            <person name="Varga T."/>
            <person name="Krizsan K."/>
            <person name="Foldi C."/>
            <person name="Dima B."/>
            <person name="Sanchez-Garcia M."/>
            <person name="Sanchez-Ramirez S."/>
            <person name="Szollosi G.J."/>
            <person name="Szarkandi J.G."/>
            <person name="Papp V."/>
            <person name="Albert L."/>
            <person name="Andreopoulos W."/>
            <person name="Angelini C."/>
            <person name="Antonin V."/>
            <person name="Barry K.W."/>
            <person name="Bougher N.L."/>
            <person name="Buchanan P."/>
            <person name="Buyck B."/>
            <person name="Bense V."/>
            <person name="Catcheside P."/>
            <person name="Chovatia M."/>
            <person name="Cooper J."/>
            <person name="Damon W."/>
            <person name="Desjardin D."/>
            <person name="Finy P."/>
            <person name="Geml J."/>
            <person name="Haridas S."/>
            <person name="Hughes K."/>
            <person name="Justo A."/>
            <person name="Karasinski D."/>
            <person name="Kautmanova I."/>
            <person name="Kiss B."/>
            <person name="Kocsube S."/>
            <person name="Kotiranta H."/>
            <person name="LaButti K.M."/>
            <person name="Lechner B.E."/>
            <person name="Liimatainen K."/>
            <person name="Lipzen A."/>
            <person name="Lukacs Z."/>
            <person name="Mihaltcheva S."/>
            <person name="Morgado L.N."/>
            <person name="Niskanen T."/>
            <person name="Noordeloos M.E."/>
            <person name="Ohm R.A."/>
            <person name="Ortiz-Santana B."/>
            <person name="Ovrebo C."/>
            <person name="Racz N."/>
            <person name="Riley R."/>
            <person name="Savchenko A."/>
            <person name="Shiryaev A."/>
            <person name="Soop K."/>
            <person name="Spirin V."/>
            <person name="Szebenyi C."/>
            <person name="Tomsovsky M."/>
            <person name="Tulloss R.E."/>
            <person name="Uehling J."/>
            <person name="Grigoriev I.V."/>
            <person name="Vagvolgyi C."/>
            <person name="Papp T."/>
            <person name="Martin F.M."/>
            <person name="Miettinen O."/>
            <person name="Hibbett D.S."/>
            <person name="Nagy L.G."/>
        </authorList>
    </citation>
    <scope>NUCLEOTIDE SEQUENCE [LARGE SCALE GENOMIC DNA]</scope>
    <source>
        <strain evidence="2 3">CBS 962.96</strain>
    </source>
</reference>
<feature type="region of interest" description="Disordered" evidence="1">
    <location>
        <begin position="59"/>
        <end position="169"/>
    </location>
</feature>